<keyword evidence="5" id="KW-0597">Phosphoprotein</keyword>
<accession>A0A1V4IMG6</accession>
<evidence type="ECO:0000256" key="13">
    <source>
        <dbReference type="ARBA" id="ARBA00023136"/>
    </source>
</evidence>
<dbReference type="Proteomes" id="UP000190080">
    <property type="component" value="Unassembled WGS sequence"/>
</dbReference>
<dbReference type="InterPro" id="IPR005467">
    <property type="entry name" value="His_kinase_dom"/>
</dbReference>
<feature type="transmembrane region" description="Helical" evidence="14">
    <location>
        <begin position="12"/>
        <end position="33"/>
    </location>
</feature>
<dbReference type="CDD" id="cd00082">
    <property type="entry name" value="HisKA"/>
    <property type="match status" value="1"/>
</dbReference>
<dbReference type="STRING" id="1450648.CLORY_24810"/>
<dbReference type="InterPro" id="IPR036890">
    <property type="entry name" value="HATPase_C_sf"/>
</dbReference>
<dbReference type="InterPro" id="IPR003594">
    <property type="entry name" value="HATPase_dom"/>
</dbReference>
<dbReference type="PROSITE" id="PS50885">
    <property type="entry name" value="HAMP"/>
    <property type="match status" value="1"/>
</dbReference>
<dbReference type="SUPFAM" id="SSF55874">
    <property type="entry name" value="ATPase domain of HSP90 chaperone/DNA topoisomerase II/histidine kinase"/>
    <property type="match status" value="1"/>
</dbReference>
<evidence type="ECO:0000313" key="17">
    <source>
        <dbReference type="EMBL" id="OPJ61083.1"/>
    </source>
</evidence>
<dbReference type="FunFam" id="1.10.287.130:FF:000001">
    <property type="entry name" value="Two-component sensor histidine kinase"/>
    <property type="match status" value="1"/>
</dbReference>
<keyword evidence="4" id="KW-1003">Cell membrane</keyword>
<keyword evidence="8" id="KW-0547">Nucleotide-binding</keyword>
<keyword evidence="13 14" id="KW-0472">Membrane</keyword>
<sequence>MQSRSLKTKTVTVFIIILYCVSFTFAFLLSIWFNHYYFVSRKKQYDMQAKVLVKRYVKTLKNDNYDSRKRLHDDTILVGSYVDADVFITDNMGYVSTESNPKFKNIEFQNFMAPDIEELRQGQSIEKKGAYKDVFKEDMYIYMRPAMDNGMFKGAVAIFTPISQMRLELAKIYSLIWSLAVLIGMAGSYLMYYFTKKIITGPLDEINKAATKISKGEVERRVYLKCNNEINELAEAFNSMADSLEKVEKNRREFISNVSHELRSPITSIKGFIGGILDGVIPRDKENYYLSITYEEIQRLTRLVNDLLDLSAMEAGKFTLSITEVDVNEIIRLCVIKFETRINEKKLKVDVVLEDEHLYVFGDRDRLIQIVTNILDNAVKYVNEGGNIKISTRTRSDKVLVSIFNDGPQIPDEDLKNIWERFYKSDKSRTSKQSTGLGLPIIRNILTQLGQDIWVENGKKYGVTFYFTLKKV</sequence>
<evidence type="ECO:0000256" key="2">
    <source>
        <dbReference type="ARBA" id="ARBA00004651"/>
    </source>
</evidence>
<dbReference type="PROSITE" id="PS50109">
    <property type="entry name" value="HIS_KIN"/>
    <property type="match status" value="1"/>
</dbReference>
<evidence type="ECO:0000256" key="11">
    <source>
        <dbReference type="ARBA" id="ARBA00022989"/>
    </source>
</evidence>
<comment type="catalytic activity">
    <reaction evidence="1">
        <text>ATP + protein L-histidine = ADP + protein N-phospho-L-histidine.</text>
        <dbReference type="EC" id="2.7.13.3"/>
    </reaction>
</comment>
<evidence type="ECO:0000259" key="16">
    <source>
        <dbReference type="PROSITE" id="PS50885"/>
    </source>
</evidence>
<dbReference type="EC" id="2.7.13.3" evidence="3"/>
<organism evidence="17 18">
    <name type="scientific">Clostridium oryzae</name>
    <dbReference type="NCBI Taxonomy" id="1450648"/>
    <lineage>
        <taxon>Bacteria</taxon>
        <taxon>Bacillati</taxon>
        <taxon>Bacillota</taxon>
        <taxon>Clostridia</taxon>
        <taxon>Eubacteriales</taxon>
        <taxon>Clostridiaceae</taxon>
        <taxon>Clostridium</taxon>
    </lineage>
</organism>
<dbReference type="InterPro" id="IPR036097">
    <property type="entry name" value="HisK_dim/P_sf"/>
</dbReference>
<dbReference type="Gene3D" id="6.10.340.10">
    <property type="match status" value="1"/>
</dbReference>
<keyword evidence="12" id="KW-0902">Two-component regulatory system</keyword>
<evidence type="ECO:0000256" key="3">
    <source>
        <dbReference type="ARBA" id="ARBA00012438"/>
    </source>
</evidence>
<dbReference type="FunFam" id="3.30.565.10:FF:000006">
    <property type="entry name" value="Sensor histidine kinase WalK"/>
    <property type="match status" value="1"/>
</dbReference>
<dbReference type="Gene3D" id="1.10.287.130">
    <property type="match status" value="1"/>
</dbReference>
<dbReference type="SMART" id="SM00387">
    <property type="entry name" value="HATPase_c"/>
    <property type="match status" value="1"/>
</dbReference>
<evidence type="ECO:0000256" key="12">
    <source>
        <dbReference type="ARBA" id="ARBA00023012"/>
    </source>
</evidence>
<evidence type="ECO:0000256" key="9">
    <source>
        <dbReference type="ARBA" id="ARBA00022777"/>
    </source>
</evidence>
<evidence type="ECO:0000256" key="4">
    <source>
        <dbReference type="ARBA" id="ARBA00022475"/>
    </source>
</evidence>
<keyword evidence="10" id="KW-0067">ATP-binding</keyword>
<evidence type="ECO:0000256" key="5">
    <source>
        <dbReference type="ARBA" id="ARBA00022553"/>
    </source>
</evidence>
<dbReference type="OrthoDB" id="9813151at2"/>
<feature type="domain" description="Histidine kinase" evidence="15">
    <location>
        <begin position="257"/>
        <end position="472"/>
    </location>
</feature>
<evidence type="ECO:0000259" key="15">
    <source>
        <dbReference type="PROSITE" id="PS50109"/>
    </source>
</evidence>
<dbReference type="PANTHER" id="PTHR45528:SF1">
    <property type="entry name" value="SENSOR HISTIDINE KINASE CPXA"/>
    <property type="match status" value="1"/>
</dbReference>
<dbReference type="PANTHER" id="PTHR45528">
    <property type="entry name" value="SENSOR HISTIDINE KINASE CPXA"/>
    <property type="match status" value="1"/>
</dbReference>
<keyword evidence="11 14" id="KW-1133">Transmembrane helix</keyword>
<dbReference type="InterPro" id="IPR050398">
    <property type="entry name" value="HssS/ArlS-like"/>
</dbReference>
<dbReference type="Pfam" id="PF02518">
    <property type="entry name" value="HATPase_c"/>
    <property type="match status" value="1"/>
</dbReference>
<keyword evidence="6 17" id="KW-0808">Transferase</keyword>
<gene>
    <name evidence="17" type="primary">baeS_2</name>
    <name evidence="17" type="ORF">CLORY_24810</name>
</gene>
<feature type="transmembrane region" description="Helical" evidence="14">
    <location>
        <begin position="172"/>
        <end position="194"/>
    </location>
</feature>
<keyword evidence="9 17" id="KW-0418">Kinase</keyword>
<feature type="domain" description="HAMP" evidence="16">
    <location>
        <begin position="197"/>
        <end position="249"/>
    </location>
</feature>
<evidence type="ECO:0000313" key="18">
    <source>
        <dbReference type="Proteomes" id="UP000190080"/>
    </source>
</evidence>
<proteinExistence type="predicted"/>
<evidence type="ECO:0000256" key="10">
    <source>
        <dbReference type="ARBA" id="ARBA00022840"/>
    </source>
</evidence>
<reference evidence="17 18" key="1">
    <citation type="submission" date="2017-03" db="EMBL/GenBank/DDBJ databases">
        <title>Genome sequence of Clostridium oryzae DSM 28571.</title>
        <authorList>
            <person name="Poehlein A."/>
            <person name="Daniel R."/>
        </authorList>
    </citation>
    <scope>NUCLEOTIDE SEQUENCE [LARGE SCALE GENOMIC DNA]</scope>
    <source>
        <strain evidence="17 18">DSM 28571</strain>
    </source>
</reference>
<dbReference type="RefSeq" id="WP_079424879.1">
    <property type="nucleotide sequence ID" value="NZ_MZGV01000025.1"/>
</dbReference>
<comment type="subcellular location">
    <subcellularLocation>
        <location evidence="2">Cell membrane</location>
        <topology evidence="2">Multi-pass membrane protein</topology>
    </subcellularLocation>
</comment>
<dbReference type="GO" id="GO:0005886">
    <property type="term" value="C:plasma membrane"/>
    <property type="evidence" value="ECO:0007669"/>
    <property type="project" value="UniProtKB-SubCell"/>
</dbReference>
<evidence type="ECO:0000256" key="14">
    <source>
        <dbReference type="SAM" id="Phobius"/>
    </source>
</evidence>
<protein>
    <recommendedName>
        <fullName evidence="3">histidine kinase</fullName>
        <ecNumber evidence="3">2.7.13.3</ecNumber>
    </recommendedName>
</protein>
<keyword evidence="18" id="KW-1185">Reference proteome</keyword>
<dbReference type="Gene3D" id="3.30.565.10">
    <property type="entry name" value="Histidine kinase-like ATPase, C-terminal domain"/>
    <property type="match status" value="1"/>
</dbReference>
<dbReference type="GO" id="GO:0005524">
    <property type="term" value="F:ATP binding"/>
    <property type="evidence" value="ECO:0007669"/>
    <property type="project" value="UniProtKB-KW"/>
</dbReference>
<dbReference type="SUPFAM" id="SSF47384">
    <property type="entry name" value="Homodimeric domain of signal transducing histidine kinase"/>
    <property type="match status" value="1"/>
</dbReference>
<evidence type="ECO:0000256" key="1">
    <source>
        <dbReference type="ARBA" id="ARBA00000085"/>
    </source>
</evidence>
<dbReference type="EMBL" id="MZGV01000025">
    <property type="protein sequence ID" value="OPJ61083.1"/>
    <property type="molecule type" value="Genomic_DNA"/>
</dbReference>
<evidence type="ECO:0000256" key="6">
    <source>
        <dbReference type="ARBA" id="ARBA00022679"/>
    </source>
</evidence>
<dbReference type="SMART" id="SM00304">
    <property type="entry name" value="HAMP"/>
    <property type="match status" value="1"/>
</dbReference>
<evidence type="ECO:0000256" key="8">
    <source>
        <dbReference type="ARBA" id="ARBA00022741"/>
    </source>
</evidence>
<dbReference type="GO" id="GO:0000155">
    <property type="term" value="F:phosphorelay sensor kinase activity"/>
    <property type="evidence" value="ECO:0007669"/>
    <property type="project" value="InterPro"/>
</dbReference>
<dbReference type="Pfam" id="PF00672">
    <property type="entry name" value="HAMP"/>
    <property type="match status" value="1"/>
</dbReference>
<dbReference type="InterPro" id="IPR003661">
    <property type="entry name" value="HisK_dim/P_dom"/>
</dbReference>
<name>A0A1V4IMG6_9CLOT</name>
<dbReference type="SUPFAM" id="SSF158472">
    <property type="entry name" value="HAMP domain-like"/>
    <property type="match status" value="1"/>
</dbReference>
<dbReference type="Pfam" id="PF00512">
    <property type="entry name" value="HisKA"/>
    <property type="match status" value="1"/>
</dbReference>
<evidence type="ECO:0000256" key="7">
    <source>
        <dbReference type="ARBA" id="ARBA00022692"/>
    </source>
</evidence>
<dbReference type="CDD" id="cd06225">
    <property type="entry name" value="HAMP"/>
    <property type="match status" value="1"/>
</dbReference>
<comment type="caution">
    <text evidence="17">The sequence shown here is derived from an EMBL/GenBank/DDBJ whole genome shotgun (WGS) entry which is preliminary data.</text>
</comment>
<dbReference type="InterPro" id="IPR003660">
    <property type="entry name" value="HAMP_dom"/>
</dbReference>
<dbReference type="AlphaFoldDB" id="A0A1V4IMG6"/>
<dbReference type="SMART" id="SM00388">
    <property type="entry name" value="HisKA"/>
    <property type="match status" value="1"/>
</dbReference>
<keyword evidence="7 14" id="KW-0812">Transmembrane</keyword>